<accession>A0A2Z7D7J0</accession>
<protein>
    <submittedName>
        <fullName evidence="1">Uncharacterized protein</fullName>
    </submittedName>
</protein>
<evidence type="ECO:0000313" key="2">
    <source>
        <dbReference type="Proteomes" id="UP000250235"/>
    </source>
</evidence>
<dbReference type="EMBL" id="KQ989048">
    <property type="protein sequence ID" value="KZV54977.1"/>
    <property type="molecule type" value="Genomic_DNA"/>
</dbReference>
<keyword evidence="2" id="KW-1185">Reference proteome</keyword>
<name>A0A2Z7D7J0_9LAMI</name>
<dbReference type="Proteomes" id="UP000250235">
    <property type="component" value="Unassembled WGS sequence"/>
</dbReference>
<organism evidence="1 2">
    <name type="scientific">Dorcoceras hygrometricum</name>
    <dbReference type="NCBI Taxonomy" id="472368"/>
    <lineage>
        <taxon>Eukaryota</taxon>
        <taxon>Viridiplantae</taxon>
        <taxon>Streptophyta</taxon>
        <taxon>Embryophyta</taxon>
        <taxon>Tracheophyta</taxon>
        <taxon>Spermatophyta</taxon>
        <taxon>Magnoliopsida</taxon>
        <taxon>eudicotyledons</taxon>
        <taxon>Gunneridae</taxon>
        <taxon>Pentapetalae</taxon>
        <taxon>asterids</taxon>
        <taxon>lamiids</taxon>
        <taxon>Lamiales</taxon>
        <taxon>Gesneriaceae</taxon>
        <taxon>Didymocarpoideae</taxon>
        <taxon>Trichosporeae</taxon>
        <taxon>Loxocarpinae</taxon>
        <taxon>Dorcoceras</taxon>
    </lineage>
</organism>
<sequence>MLRLDILSCGIELVNHINRGGADKKGESSSRGPQQPSDVQIKDSAENIYQSSSGISAVGVFVGNQQMTIQQKHSLEKSAEALFQQMFSLREESAGYSAFSRKLKLSAVVKRSARDKATTYRKKKSSRKLLFSRWFCAKNQQVACTSRRNQQYIQTRATVDQLLICIQSQDDVPVASFVYPVASTSRSTSGQPVAALKRKTRCEVVAKGKEIISVDWIAMERKPDARYPVTVFEVSAVAQRIQRSRWKNQWLRLSRANCLELREQYLYYSGK</sequence>
<evidence type="ECO:0000313" key="1">
    <source>
        <dbReference type="EMBL" id="KZV54977.1"/>
    </source>
</evidence>
<gene>
    <name evidence="1" type="ORF">F511_35823</name>
</gene>
<dbReference type="AlphaFoldDB" id="A0A2Z7D7J0"/>
<reference evidence="1 2" key="1">
    <citation type="journal article" date="2015" name="Proc. Natl. Acad. Sci. U.S.A.">
        <title>The resurrection genome of Boea hygrometrica: A blueprint for survival of dehydration.</title>
        <authorList>
            <person name="Xiao L."/>
            <person name="Yang G."/>
            <person name="Zhang L."/>
            <person name="Yang X."/>
            <person name="Zhao S."/>
            <person name="Ji Z."/>
            <person name="Zhou Q."/>
            <person name="Hu M."/>
            <person name="Wang Y."/>
            <person name="Chen M."/>
            <person name="Xu Y."/>
            <person name="Jin H."/>
            <person name="Xiao X."/>
            <person name="Hu G."/>
            <person name="Bao F."/>
            <person name="Hu Y."/>
            <person name="Wan P."/>
            <person name="Li L."/>
            <person name="Deng X."/>
            <person name="Kuang T."/>
            <person name="Xiang C."/>
            <person name="Zhu J.K."/>
            <person name="Oliver M.J."/>
            <person name="He Y."/>
        </authorList>
    </citation>
    <scope>NUCLEOTIDE SEQUENCE [LARGE SCALE GENOMIC DNA]</scope>
    <source>
        <strain evidence="2">cv. XS01</strain>
    </source>
</reference>
<proteinExistence type="predicted"/>